<dbReference type="InterPro" id="IPR002611">
    <property type="entry name" value="IstB_ATP-bd"/>
</dbReference>
<keyword evidence="3" id="KW-1185">Reference proteome</keyword>
<dbReference type="SUPFAM" id="SSF52540">
    <property type="entry name" value="P-loop containing nucleoside triphosphate hydrolases"/>
    <property type="match status" value="1"/>
</dbReference>
<organism evidence="2 3">
    <name type="scientific">Anoxybacter fermentans</name>
    <dbReference type="NCBI Taxonomy" id="1323375"/>
    <lineage>
        <taxon>Bacteria</taxon>
        <taxon>Bacillati</taxon>
        <taxon>Bacillota</taxon>
        <taxon>Clostridia</taxon>
        <taxon>Halanaerobiales</taxon>
        <taxon>Anoxybacter</taxon>
    </lineage>
</organism>
<dbReference type="EMBL" id="CP016379">
    <property type="protein sequence ID" value="AZR72072.1"/>
    <property type="molecule type" value="Genomic_DNA"/>
</dbReference>
<evidence type="ECO:0000313" key="2">
    <source>
        <dbReference type="EMBL" id="AZR72072.1"/>
    </source>
</evidence>
<dbReference type="RefSeq" id="WP_418654996.1">
    <property type="nucleotide sequence ID" value="NZ_CP016379.1"/>
</dbReference>
<dbReference type="PANTHER" id="PTHR30050:SF4">
    <property type="entry name" value="ATP-BINDING PROTEIN RV3427C IN INSERTION SEQUENCE-RELATED"/>
    <property type="match status" value="1"/>
</dbReference>
<gene>
    <name evidence="2" type="ORF">BBF96_00890</name>
</gene>
<sequence length="149" mass="17628">MKVKFYRTATLVNHLIEAKTEGKLNKFLKQIQKTELLICDEWGYIPLDREGVQLLFQVIAKCYEKRSLIITTNLEFSKWINIFYDERMTNVIINRFIHHSYLLIFIGENCRLNTLPLSINVGNEDAGKKYGQMQNFYLAKHTLFLFKKS</sequence>
<protein>
    <recommendedName>
        <fullName evidence="1">IstB-like ATP-binding domain-containing protein</fullName>
    </recommendedName>
</protein>
<reference evidence="2 3" key="1">
    <citation type="submission" date="2016-07" db="EMBL/GenBank/DDBJ databases">
        <title>Genome and transcriptome analysis of iron-reducing fermentative bacteria Anoxybacter fermentans.</title>
        <authorList>
            <person name="Zeng X."/>
            <person name="Shao Z."/>
        </authorList>
    </citation>
    <scope>NUCLEOTIDE SEQUENCE [LARGE SCALE GENOMIC DNA]</scope>
    <source>
        <strain evidence="2 3">DY22613</strain>
    </source>
</reference>
<dbReference type="GO" id="GO:0006260">
    <property type="term" value="P:DNA replication"/>
    <property type="evidence" value="ECO:0007669"/>
    <property type="project" value="TreeGrafter"/>
</dbReference>
<dbReference type="Gene3D" id="3.40.50.300">
    <property type="entry name" value="P-loop containing nucleotide triphosphate hydrolases"/>
    <property type="match status" value="1"/>
</dbReference>
<feature type="domain" description="IstB-like ATP-binding" evidence="1">
    <location>
        <begin position="2"/>
        <end position="113"/>
    </location>
</feature>
<dbReference type="Pfam" id="PF01695">
    <property type="entry name" value="IstB_IS21"/>
    <property type="match status" value="1"/>
</dbReference>
<dbReference type="PANTHER" id="PTHR30050">
    <property type="entry name" value="CHROMOSOMAL REPLICATION INITIATOR PROTEIN DNAA"/>
    <property type="match status" value="1"/>
</dbReference>
<dbReference type="KEGG" id="aft:BBF96_00890"/>
<accession>A0A3Q9HNH8</accession>
<dbReference type="InterPro" id="IPR027417">
    <property type="entry name" value="P-loop_NTPase"/>
</dbReference>
<dbReference type="GO" id="GO:0005524">
    <property type="term" value="F:ATP binding"/>
    <property type="evidence" value="ECO:0007669"/>
    <property type="project" value="InterPro"/>
</dbReference>
<dbReference type="AlphaFoldDB" id="A0A3Q9HNH8"/>
<dbReference type="Proteomes" id="UP000267250">
    <property type="component" value="Chromosome"/>
</dbReference>
<proteinExistence type="predicted"/>
<evidence type="ECO:0000313" key="3">
    <source>
        <dbReference type="Proteomes" id="UP000267250"/>
    </source>
</evidence>
<name>A0A3Q9HNH8_9FIRM</name>
<evidence type="ECO:0000259" key="1">
    <source>
        <dbReference type="Pfam" id="PF01695"/>
    </source>
</evidence>